<evidence type="ECO:0000256" key="4">
    <source>
        <dbReference type="ARBA" id="ARBA00022553"/>
    </source>
</evidence>
<dbReference type="Pfam" id="PF02518">
    <property type="entry name" value="HATPase_c"/>
    <property type="match status" value="1"/>
</dbReference>
<dbReference type="Pfam" id="PF00672">
    <property type="entry name" value="HAMP"/>
    <property type="match status" value="1"/>
</dbReference>
<dbReference type="Gene3D" id="3.30.565.10">
    <property type="entry name" value="Histidine kinase-like ATPase, C-terminal domain"/>
    <property type="match status" value="1"/>
</dbReference>
<dbReference type="InterPro" id="IPR050428">
    <property type="entry name" value="TCS_sensor_his_kinase"/>
</dbReference>
<evidence type="ECO:0000313" key="16">
    <source>
        <dbReference type="Proteomes" id="UP000778578"/>
    </source>
</evidence>
<comment type="catalytic activity">
    <reaction evidence="1">
        <text>ATP + protein L-histidine = ADP + protein N-phospho-L-histidine.</text>
        <dbReference type="EC" id="2.7.13.3"/>
    </reaction>
</comment>
<comment type="caution">
    <text evidence="15">The sequence shown here is derived from an EMBL/GenBank/DDBJ whole genome shotgun (WGS) entry which is preliminary data.</text>
</comment>
<keyword evidence="8 12" id="KW-1133">Transmembrane helix</keyword>
<dbReference type="PROSITE" id="PS50885">
    <property type="entry name" value="HAMP"/>
    <property type="match status" value="1"/>
</dbReference>
<dbReference type="SMART" id="SM00304">
    <property type="entry name" value="HAMP"/>
    <property type="match status" value="1"/>
</dbReference>
<dbReference type="EMBL" id="JAINZZ010000019">
    <property type="protein sequence ID" value="MBY8879367.1"/>
    <property type="molecule type" value="Genomic_DNA"/>
</dbReference>
<accession>A0ABS7Q869</accession>
<evidence type="ECO:0000256" key="11">
    <source>
        <dbReference type="SAM" id="MobiDB-lite"/>
    </source>
</evidence>
<evidence type="ECO:0000313" key="15">
    <source>
        <dbReference type="EMBL" id="MBY8879367.1"/>
    </source>
</evidence>
<evidence type="ECO:0000256" key="6">
    <source>
        <dbReference type="ARBA" id="ARBA00022692"/>
    </source>
</evidence>
<dbReference type="PANTHER" id="PTHR45436:SF5">
    <property type="entry name" value="SENSOR HISTIDINE KINASE TRCS"/>
    <property type="match status" value="1"/>
</dbReference>
<feature type="compositionally biased region" description="Basic and acidic residues" evidence="11">
    <location>
        <begin position="79"/>
        <end position="100"/>
    </location>
</feature>
<evidence type="ECO:0000259" key="14">
    <source>
        <dbReference type="PROSITE" id="PS50885"/>
    </source>
</evidence>
<dbReference type="CDD" id="cd00082">
    <property type="entry name" value="HisKA"/>
    <property type="match status" value="1"/>
</dbReference>
<evidence type="ECO:0000256" key="5">
    <source>
        <dbReference type="ARBA" id="ARBA00022679"/>
    </source>
</evidence>
<reference evidence="15 16" key="1">
    <citation type="submission" date="2021-08" db="EMBL/GenBank/DDBJ databases">
        <title>WGS of actinomycetes from Thailand.</title>
        <authorList>
            <person name="Thawai C."/>
        </authorList>
    </citation>
    <scope>NUCLEOTIDE SEQUENCE [LARGE SCALE GENOMIC DNA]</scope>
    <source>
        <strain evidence="15 16">PLK6-54</strain>
    </source>
</reference>
<evidence type="ECO:0000256" key="10">
    <source>
        <dbReference type="ARBA" id="ARBA00023136"/>
    </source>
</evidence>
<keyword evidence="16" id="KW-1185">Reference proteome</keyword>
<gene>
    <name evidence="15" type="ORF">K7862_17255</name>
</gene>
<evidence type="ECO:0000256" key="2">
    <source>
        <dbReference type="ARBA" id="ARBA00004236"/>
    </source>
</evidence>
<keyword evidence="7" id="KW-0418">Kinase</keyword>
<feature type="region of interest" description="Disordered" evidence="11">
    <location>
        <begin position="74"/>
        <end position="100"/>
    </location>
</feature>
<dbReference type="InterPro" id="IPR036097">
    <property type="entry name" value="HisK_dim/P_sf"/>
</dbReference>
<dbReference type="InterPro" id="IPR003660">
    <property type="entry name" value="HAMP_dom"/>
</dbReference>
<dbReference type="PANTHER" id="PTHR45436">
    <property type="entry name" value="SENSOR HISTIDINE KINASE YKOH"/>
    <property type="match status" value="1"/>
</dbReference>
<evidence type="ECO:0000256" key="1">
    <source>
        <dbReference type="ARBA" id="ARBA00000085"/>
    </source>
</evidence>
<dbReference type="RefSeq" id="WP_222963562.1">
    <property type="nucleotide sequence ID" value="NZ_JAINZZ010000019.1"/>
</dbReference>
<keyword evidence="10 12" id="KW-0472">Membrane</keyword>
<dbReference type="Gene3D" id="1.10.287.130">
    <property type="match status" value="1"/>
</dbReference>
<sequence>MTARPPRPRPRAAFRRLPSPRALLPRTLRARLTCGLVVLLAVSCAAVGIAAVLGLRAFLTERVDQQLAEAGGRFPASLEHPDHAAGGKEPDGDNAHVDTRRQAPGTFGARLLHGTVTGAAVVRSGADTTVTLTAADRSAIAAIPVDGHCHALDLTVLGDYRVSAVDGDDGDVLVTGMPLSGVEDAAHRLIAVEAAVFGGALVVAGAAGAFWVRWSLRPLRRVATTAASVTALPLDSGAVTLPDRVPDADTDPRTEVGQVGAALNRMLGHVEGALAKRQAGEERLRRFAADASHELRTPVAAIRGHAELALRHPEPVPAGVSRALDRIAAESARMTGMVDDLLLLARLDAGRPLARETVDLTRLVLDAVDDARAAGPGHLWNLDLPEEPVAVTGDGHRLHQIAANLLANARGHTPKGTRVTVRLRQTAQDTEMAVIDDGPGIPEALRATVFERFTRAPQTRSGHGAGLGLSIVTAVAAAHGGTAAVVSRPGETTFTVTLPTAGGRAD</sequence>
<dbReference type="PROSITE" id="PS50109">
    <property type="entry name" value="HIS_KIN"/>
    <property type="match status" value="1"/>
</dbReference>
<dbReference type="InterPro" id="IPR036890">
    <property type="entry name" value="HATPase_C_sf"/>
</dbReference>
<keyword evidence="6 12" id="KW-0812">Transmembrane</keyword>
<dbReference type="Pfam" id="PF00512">
    <property type="entry name" value="HisKA"/>
    <property type="match status" value="1"/>
</dbReference>
<dbReference type="InterPro" id="IPR004358">
    <property type="entry name" value="Sig_transdc_His_kin-like_C"/>
</dbReference>
<feature type="domain" description="HAMP" evidence="14">
    <location>
        <begin position="213"/>
        <end position="275"/>
    </location>
</feature>
<evidence type="ECO:0000259" key="13">
    <source>
        <dbReference type="PROSITE" id="PS50109"/>
    </source>
</evidence>
<evidence type="ECO:0000256" key="12">
    <source>
        <dbReference type="SAM" id="Phobius"/>
    </source>
</evidence>
<organism evidence="15 16">
    <name type="scientific">Actinacidiphila acidipaludis</name>
    <dbReference type="NCBI Taxonomy" id="2873382"/>
    <lineage>
        <taxon>Bacteria</taxon>
        <taxon>Bacillati</taxon>
        <taxon>Actinomycetota</taxon>
        <taxon>Actinomycetes</taxon>
        <taxon>Kitasatosporales</taxon>
        <taxon>Streptomycetaceae</taxon>
        <taxon>Actinacidiphila</taxon>
    </lineage>
</organism>
<keyword evidence="9" id="KW-0902">Two-component regulatory system</keyword>
<protein>
    <recommendedName>
        <fullName evidence="3">histidine kinase</fullName>
        <ecNumber evidence="3">2.7.13.3</ecNumber>
    </recommendedName>
</protein>
<evidence type="ECO:0000256" key="8">
    <source>
        <dbReference type="ARBA" id="ARBA00022989"/>
    </source>
</evidence>
<keyword evidence="4" id="KW-0597">Phosphoprotein</keyword>
<dbReference type="SMART" id="SM00387">
    <property type="entry name" value="HATPase_c"/>
    <property type="match status" value="1"/>
</dbReference>
<name>A0ABS7Q869_9ACTN</name>
<dbReference type="InterPro" id="IPR003661">
    <property type="entry name" value="HisK_dim/P_dom"/>
</dbReference>
<proteinExistence type="predicted"/>
<dbReference type="CDD" id="cd00075">
    <property type="entry name" value="HATPase"/>
    <property type="match status" value="1"/>
</dbReference>
<dbReference type="InterPro" id="IPR003594">
    <property type="entry name" value="HATPase_dom"/>
</dbReference>
<dbReference type="SMART" id="SM00388">
    <property type="entry name" value="HisKA"/>
    <property type="match status" value="1"/>
</dbReference>
<feature type="domain" description="Histidine kinase" evidence="13">
    <location>
        <begin position="290"/>
        <end position="502"/>
    </location>
</feature>
<evidence type="ECO:0000256" key="7">
    <source>
        <dbReference type="ARBA" id="ARBA00022777"/>
    </source>
</evidence>
<dbReference type="PRINTS" id="PR00344">
    <property type="entry name" value="BCTRLSENSOR"/>
</dbReference>
<feature type="transmembrane region" description="Helical" evidence="12">
    <location>
        <begin position="189"/>
        <end position="212"/>
    </location>
</feature>
<dbReference type="Proteomes" id="UP000778578">
    <property type="component" value="Unassembled WGS sequence"/>
</dbReference>
<dbReference type="SUPFAM" id="SSF55874">
    <property type="entry name" value="ATPase domain of HSP90 chaperone/DNA topoisomerase II/histidine kinase"/>
    <property type="match status" value="1"/>
</dbReference>
<comment type="subcellular location">
    <subcellularLocation>
        <location evidence="2">Cell membrane</location>
    </subcellularLocation>
</comment>
<dbReference type="InterPro" id="IPR005467">
    <property type="entry name" value="His_kinase_dom"/>
</dbReference>
<evidence type="ECO:0000256" key="9">
    <source>
        <dbReference type="ARBA" id="ARBA00023012"/>
    </source>
</evidence>
<dbReference type="Gene3D" id="6.10.340.10">
    <property type="match status" value="1"/>
</dbReference>
<dbReference type="SUPFAM" id="SSF47384">
    <property type="entry name" value="Homodimeric domain of signal transducing histidine kinase"/>
    <property type="match status" value="1"/>
</dbReference>
<dbReference type="EC" id="2.7.13.3" evidence="3"/>
<keyword evidence="5" id="KW-0808">Transferase</keyword>
<evidence type="ECO:0000256" key="3">
    <source>
        <dbReference type="ARBA" id="ARBA00012438"/>
    </source>
</evidence>